<dbReference type="FunFam" id="3.30.420.40:FF:000465">
    <property type="entry name" value="Heat shock cognate 70 kDa protein 2"/>
    <property type="match status" value="1"/>
</dbReference>
<dbReference type="RefSeq" id="XP_044968907.1">
    <property type="nucleotide sequence ID" value="XM_045112972.1"/>
</dbReference>
<dbReference type="GO" id="GO:0042026">
    <property type="term" value="P:protein refolding"/>
    <property type="evidence" value="ECO:0000318"/>
    <property type="project" value="GO_Central"/>
</dbReference>
<dbReference type="PROSITE" id="PS01036">
    <property type="entry name" value="HSP70_3"/>
    <property type="match status" value="1"/>
</dbReference>
<dbReference type="InterPro" id="IPR018181">
    <property type="entry name" value="Heat_shock_70_CS"/>
</dbReference>
<proteinExistence type="inferred from homology"/>
<dbReference type="Gramene" id="HORVU.MOREX.r2.2HG0169330.1">
    <property type="protein sequence ID" value="HORVU.MOREX.r2.2HG0169330.1"/>
    <property type="gene ID" value="HORVU.MOREX.r2.2HG0169330"/>
</dbReference>
<dbReference type="GO" id="GO:0005737">
    <property type="term" value="C:cytoplasm"/>
    <property type="evidence" value="ECO:0000318"/>
    <property type="project" value="GO_Central"/>
</dbReference>
<dbReference type="KEGG" id="hvg:123428853"/>
<dbReference type="Proteomes" id="UP000011116">
    <property type="component" value="Chromosome 2H"/>
</dbReference>
<dbReference type="AlphaFoldDB" id="A0A8I6WIX1"/>
<dbReference type="SMR" id="A0A8I6WIX1"/>
<reference evidence="8" key="1">
    <citation type="journal article" date="2012" name="Nature">
        <title>A physical, genetic and functional sequence assembly of the barley genome.</title>
        <authorList>
            <consortium name="The International Barley Genome Sequencing Consortium"/>
            <person name="Mayer K.F."/>
            <person name="Waugh R."/>
            <person name="Brown J.W."/>
            <person name="Schulman A."/>
            <person name="Langridge P."/>
            <person name="Platzer M."/>
            <person name="Fincher G.B."/>
            <person name="Muehlbauer G.J."/>
            <person name="Sato K."/>
            <person name="Close T.J."/>
            <person name="Wise R.P."/>
            <person name="Stein N."/>
        </authorList>
    </citation>
    <scope>NUCLEOTIDE SEQUENCE [LARGE SCALE GENOMIC DNA]</scope>
    <source>
        <strain evidence="8">cv. Morex</strain>
    </source>
</reference>
<protein>
    <recommendedName>
        <fullName evidence="9">Heat shock cognate 70 kDa protein</fullName>
    </recommendedName>
</protein>
<dbReference type="EnsemblPlants" id="HORVU.MOREX.r3.2HG0203560.1">
    <property type="protein sequence ID" value="HORVU.MOREX.r3.2HG0203560.1"/>
    <property type="gene ID" value="HORVU.MOREX.r3.2HG0203560"/>
</dbReference>
<dbReference type="FunFam" id="3.30.30.30:FF:000001">
    <property type="entry name" value="heat shock 70 kDa protein-like"/>
    <property type="match status" value="1"/>
</dbReference>
<dbReference type="GO" id="GO:0006950">
    <property type="term" value="P:response to stress"/>
    <property type="evidence" value="ECO:0007669"/>
    <property type="project" value="UniProtKB-ARBA"/>
</dbReference>
<dbReference type="FunFam" id="2.60.34.10:FF:000012">
    <property type="entry name" value="Heat shock 70 kDa protein"/>
    <property type="match status" value="1"/>
</dbReference>
<evidence type="ECO:0000256" key="5">
    <source>
        <dbReference type="RuleBase" id="RU003322"/>
    </source>
</evidence>
<keyword evidence="2 5" id="KW-0547">Nucleotide-binding</keyword>
<dbReference type="PROSITE" id="PS00329">
    <property type="entry name" value="HSP70_2"/>
    <property type="match status" value="1"/>
</dbReference>
<keyword evidence="3 5" id="KW-0067">ATP-binding</keyword>
<reference evidence="7" key="3">
    <citation type="submission" date="2022-01" db="UniProtKB">
        <authorList>
            <consortium name="EnsemblPlants"/>
        </authorList>
    </citation>
    <scope>IDENTIFICATION</scope>
    <source>
        <strain evidence="7">subsp. vulgare</strain>
    </source>
</reference>
<keyword evidence="8" id="KW-1185">Reference proteome</keyword>
<feature type="region of interest" description="Disordered" evidence="6">
    <location>
        <begin position="543"/>
        <end position="578"/>
    </location>
</feature>
<dbReference type="GO" id="GO:0044183">
    <property type="term" value="F:protein folding chaperone"/>
    <property type="evidence" value="ECO:0000318"/>
    <property type="project" value="GO_Central"/>
</dbReference>
<dbReference type="Pfam" id="PF00012">
    <property type="entry name" value="HSP70"/>
    <property type="match status" value="1"/>
</dbReference>
<evidence type="ECO:0000256" key="4">
    <source>
        <dbReference type="ARBA" id="ARBA00023016"/>
    </source>
</evidence>
<dbReference type="InterPro" id="IPR013126">
    <property type="entry name" value="Hsp_70_fam"/>
</dbReference>
<evidence type="ECO:0000313" key="8">
    <source>
        <dbReference type="Proteomes" id="UP000011116"/>
    </source>
</evidence>
<dbReference type="PRINTS" id="PR00301">
    <property type="entry name" value="HEATSHOCK70"/>
</dbReference>
<evidence type="ECO:0000256" key="6">
    <source>
        <dbReference type="SAM" id="MobiDB-lite"/>
    </source>
</evidence>
<dbReference type="SUPFAM" id="SSF100920">
    <property type="entry name" value="Heat shock protein 70kD (HSP70), peptide-binding domain"/>
    <property type="match status" value="1"/>
</dbReference>
<feature type="compositionally biased region" description="Basic and acidic residues" evidence="6">
    <location>
        <begin position="543"/>
        <end position="558"/>
    </location>
</feature>
<name>A0A8I6WIX1_HORVV</name>
<dbReference type="Gene3D" id="2.60.34.10">
    <property type="entry name" value="Substrate Binding Domain Of DNAk, Chain A, domain 1"/>
    <property type="match status" value="1"/>
</dbReference>
<dbReference type="Gene3D" id="3.90.640.10">
    <property type="entry name" value="Actin, Chain A, domain 4"/>
    <property type="match status" value="1"/>
</dbReference>
<dbReference type="GeneID" id="123428853"/>
<comment type="similarity">
    <text evidence="1 5">Belongs to the heat shock protein 70 family.</text>
</comment>
<dbReference type="InterPro" id="IPR043129">
    <property type="entry name" value="ATPase_NBD"/>
</dbReference>
<reference evidence="7" key="2">
    <citation type="submission" date="2020-10" db="EMBL/GenBank/DDBJ databases">
        <authorList>
            <person name="Scholz U."/>
            <person name="Mascher M."/>
            <person name="Fiebig A."/>
        </authorList>
    </citation>
    <scope>NUCLEOTIDE SEQUENCE [LARGE SCALE GENOMIC DNA]</scope>
    <source>
        <strain evidence="7">cv. Morex</strain>
    </source>
</reference>
<dbReference type="OrthoDB" id="3789372at2759"/>
<evidence type="ECO:0000256" key="2">
    <source>
        <dbReference type="ARBA" id="ARBA00022741"/>
    </source>
</evidence>
<dbReference type="PROSITE" id="PS00297">
    <property type="entry name" value="HSP70_1"/>
    <property type="match status" value="1"/>
</dbReference>
<accession>A0A8I6WIX1</accession>
<keyword evidence="4" id="KW-0346">Stress response</keyword>
<organism evidence="7 8">
    <name type="scientific">Hordeum vulgare subsp. vulgare</name>
    <name type="common">Domesticated barley</name>
    <dbReference type="NCBI Taxonomy" id="112509"/>
    <lineage>
        <taxon>Eukaryota</taxon>
        <taxon>Viridiplantae</taxon>
        <taxon>Streptophyta</taxon>
        <taxon>Embryophyta</taxon>
        <taxon>Tracheophyta</taxon>
        <taxon>Spermatophyta</taxon>
        <taxon>Magnoliopsida</taxon>
        <taxon>Liliopsida</taxon>
        <taxon>Poales</taxon>
        <taxon>Poaceae</taxon>
        <taxon>BOP clade</taxon>
        <taxon>Pooideae</taxon>
        <taxon>Triticodae</taxon>
        <taxon>Triticeae</taxon>
        <taxon>Hordeinae</taxon>
        <taxon>Hordeum</taxon>
    </lineage>
</organism>
<dbReference type="GO" id="GO:0005524">
    <property type="term" value="F:ATP binding"/>
    <property type="evidence" value="ECO:0007669"/>
    <property type="project" value="UniProtKB-KW"/>
</dbReference>
<dbReference type="FunFam" id="3.90.640.10:FF:000002">
    <property type="entry name" value="Heat shock 70 kDa"/>
    <property type="match status" value="1"/>
</dbReference>
<evidence type="ECO:0000256" key="1">
    <source>
        <dbReference type="ARBA" id="ARBA00007381"/>
    </source>
</evidence>
<dbReference type="GO" id="GO:0031072">
    <property type="term" value="F:heat shock protein binding"/>
    <property type="evidence" value="ECO:0000318"/>
    <property type="project" value="GO_Central"/>
</dbReference>
<dbReference type="PANTHER" id="PTHR19375">
    <property type="entry name" value="HEAT SHOCK PROTEIN 70KDA"/>
    <property type="match status" value="1"/>
</dbReference>
<dbReference type="InterPro" id="IPR029047">
    <property type="entry name" value="HSP70_peptide-bd_sf"/>
</dbReference>
<dbReference type="Gramene" id="HORVU.MOREX.r3.2HG0203560.1">
    <property type="protein sequence ID" value="HORVU.MOREX.r3.2HG0203560.1"/>
    <property type="gene ID" value="HORVU.MOREX.r3.2HG0203560"/>
</dbReference>
<dbReference type="GO" id="GO:0016887">
    <property type="term" value="F:ATP hydrolysis activity"/>
    <property type="evidence" value="ECO:0000318"/>
    <property type="project" value="GO_Central"/>
</dbReference>
<evidence type="ECO:0000256" key="3">
    <source>
        <dbReference type="ARBA" id="ARBA00022840"/>
    </source>
</evidence>
<dbReference type="GO" id="GO:0140662">
    <property type="term" value="F:ATP-dependent protein folding chaperone"/>
    <property type="evidence" value="ECO:0007669"/>
    <property type="project" value="InterPro"/>
</dbReference>
<sequence length="606" mass="67213">MGGDGPAIGVDLGTTYSCVAVWRPSHNRVEVIPNDQGNLTTPSCVAFTDDWRLIGDAALNQAARNSVNTVFDAKRLIGRKFSDASVQGDMKLWPFKVVSGPGDRPMMVVQYMGQEKHFTAEEISSMMLIKMQETAEAYLGTSVKNVVVTVPVYFNDSQRQATIDAGVIAGLNVIRIMNEPSAAAIAYGLDKMSGNGEAKTVLIFDLGGGTMDVSIISVKDGVFTVKATSGDTHLGGQDLNNRMVEHFVEDFLKKHKSDIRGSPRALMRLRTACERAKRMLSSMVEAKFEIDSLHDSVDYYGRITRARFEELNMDLFRKCIEHVEKCLGDAKMGKSEIHDVVLVGGSTRIPKVQQLLQDFFDGKTLCKSINPDEAVAYGAVIQAAVLSSECDRKGQDFLLLDVTPLSLGVEVVPGAMSVLVPRNSTIPVKRKGRYWTTYDNQTHVSIKVYEGEGELTKDNRLLGKFVLSGLTPAPKGVTKMTETIEVEANGTLKVTAEEMTTGNRKSINIITNKGGLSKEEIERMVKDAEKYRSQDKKMIMKMKKEDQEGWLSKEDFERIAQNSSKKQPSEDKKQVKKIKMEEGEGWLSKEDFERIVQHAKKQSKII</sequence>
<dbReference type="Gene3D" id="3.30.420.40">
    <property type="match status" value="2"/>
</dbReference>
<evidence type="ECO:0000313" key="7">
    <source>
        <dbReference type="EnsemblPlants" id="HORVU.MOREX.r3.2HG0203560.1"/>
    </source>
</evidence>
<dbReference type="SUPFAM" id="SSF53067">
    <property type="entry name" value="Actin-like ATPase domain"/>
    <property type="match status" value="2"/>
</dbReference>
<gene>
    <name evidence="7" type="primary">LOC123428853</name>
</gene>
<dbReference type="FunFam" id="3.30.420.40:FF:000026">
    <property type="entry name" value="Heat shock protein 70"/>
    <property type="match status" value="1"/>
</dbReference>
<evidence type="ECO:0008006" key="9">
    <source>
        <dbReference type="Google" id="ProtNLM"/>
    </source>
</evidence>
<feature type="compositionally biased region" description="Basic and acidic residues" evidence="6">
    <location>
        <begin position="567"/>
        <end position="578"/>
    </location>
</feature>
<dbReference type="Gene3D" id="3.30.30.30">
    <property type="match status" value="1"/>
</dbReference>